<keyword evidence="7 12" id="KW-0067">ATP-binding</keyword>
<dbReference type="Pfam" id="PF25426">
    <property type="entry name" value="AAA_lid_BCS1"/>
    <property type="match status" value="1"/>
</dbReference>
<dbReference type="Pfam" id="PF08740">
    <property type="entry name" value="BCS1_N"/>
    <property type="match status" value="1"/>
</dbReference>
<evidence type="ECO:0000256" key="12">
    <source>
        <dbReference type="RuleBase" id="RU003651"/>
    </source>
</evidence>
<dbReference type="AlphaFoldDB" id="A0AB34KHN4"/>
<keyword evidence="9" id="KW-0496">Mitochondrion</keyword>
<gene>
    <name evidence="16" type="ORF">WHR41_07617</name>
</gene>
<dbReference type="EMBL" id="JAAQHG020000035">
    <property type="protein sequence ID" value="KAL1583476.1"/>
    <property type="molecule type" value="Genomic_DNA"/>
</dbReference>
<dbReference type="Pfam" id="PF00004">
    <property type="entry name" value="AAA"/>
    <property type="match status" value="1"/>
</dbReference>
<name>A0AB34KHN4_9PEZI</name>
<dbReference type="PANTHER" id="PTHR23070">
    <property type="entry name" value="BCS1 AAA-TYPE ATPASE"/>
    <property type="match status" value="1"/>
</dbReference>
<keyword evidence="6" id="KW-0378">Hydrolase</keyword>
<evidence type="ECO:0008006" key="18">
    <source>
        <dbReference type="Google" id="ProtNLM"/>
    </source>
</evidence>
<comment type="subcellular location">
    <subcellularLocation>
        <location evidence="1">Mitochondrion inner membrane</location>
        <topology evidence="1">Single-pass membrane protein</topology>
    </subcellularLocation>
</comment>
<keyword evidence="17" id="KW-1185">Reference proteome</keyword>
<comment type="similarity">
    <text evidence="2">Belongs to the AAA ATPase family. BCS1 subfamily.</text>
</comment>
<evidence type="ECO:0000256" key="7">
    <source>
        <dbReference type="ARBA" id="ARBA00022840"/>
    </source>
</evidence>
<dbReference type="GO" id="GO:0005743">
    <property type="term" value="C:mitochondrial inner membrane"/>
    <property type="evidence" value="ECO:0007669"/>
    <property type="project" value="UniProtKB-SubCell"/>
</dbReference>
<dbReference type="InterPro" id="IPR027417">
    <property type="entry name" value="P-loop_NTPase"/>
</dbReference>
<evidence type="ECO:0000256" key="13">
    <source>
        <dbReference type="SAM" id="MobiDB-lite"/>
    </source>
</evidence>
<proteinExistence type="inferred from homology"/>
<dbReference type="InterPro" id="IPR003960">
    <property type="entry name" value="ATPase_AAA_CS"/>
</dbReference>
<evidence type="ECO:0000256" key="3">
    <source>
        <dbReference type="ARBA" id="ARBA00022692"/>
    </source>
</evidence>
<dbReference type="Gene3D" id="3.40.50.300">
    <property type="entry name" value="P-loop containing nucleotide triphosphate hydrolases"/>
    <property type="match status" value="1"/>
</dbReference>
<keyword evidence="10" id="KW-0472">Membrane</keyword>
<keyword evidence="4 12" id="KW-0547">Nucleotide-binding</keyword>
<dbReference type="PROSITE" id="PS00674">
    <property type="entry name" value="AAA"/>
    <property type="match status" value="1"/>
</dbReference>
<reference evidence="16 17" key="1">
    <citation type="journal article" date="2020" name="Microbiol. Resour. Announc.">
        <title>Draft Genome Sequence of a Cladosporium Species Isolated from the Mesophotic Ascidian Didemnum maculosum.</title>
        <authorList>
            <person name="Gioti A."/>
            <person name="Siaperas R."/>
            <person name="Nikolaivits E."/>
            <person name="Le Goff G."/>
            <person name="Ouazzani J."/>
            <person name="Kotoulas G."/>
            <person name="Topakas E."/>
        </authorList>
    </citation>
    <scope>NUCLEOTIDE SEQUENCE [LARGE SCALE GENOMIC DNA]</scope>
    <source>
        <strain evidence="16 17">TM138-S3</strain>
    </source>
</reference>
<dbReference type="InterPro" id="IPR057495">
    <property type="entry name" value="AAA_lid_BCS1"/>
</dbReference>
<keyword evidence="5" id="KW-0999">Mitochondrion inner membrane</keyword>
<evidence type="ECO:0000259" key="15">
    <source>
        <dbReference type="SMART" id="SM01024"/>
    </source>
</evidence>
<keyword evidence="3" id="KW-0812">Transmembrane</keyword>
<dbReference type="InterPro" id="IPR050747">
    <property type="entry name" value="Mitochondrial_chaperone_BCS1"/>
</dbReference>
<evidence type="ECO:0000259" key="14">
    <source>
        <dbReference type="SMART" id="SM00382"/>
    </source>
</evidence>
<evidence type="ECO:0000256" key="8">
    <source>
        <dbReference type="ARBA" id="ARBA00022989"/>
    </source>
</evidence>
<organism evidence="16 17">
    <name type="scientific">Cladosporium halotolerans</name>
    <dbReference type="NCBI Taxonomy" id="1052096"/>
    <lineage>
        <taxon>Eukaryota</taxon>
        <taxon>Fungi</taxon>
        <taxon>Dikarya</taxon>
        <taxon>Ascomycota</taxon>
        <taxon>Pezizomycotina</taxon>
        <taxon>Dothideomycetes</taxon>
        <taxon>Dothideomycetidae</taxon>
        <taxon>Cladosporiales</taxon>
        <taxon>Cladosporiaceae</taxon>
        <taxon>Cladosporium</taxon>
    </lineage>
</organism>
<evidence type="ECO:0000256" key="4">
    <source>
        <dbReference type="ARBA" id="ARBA00022741"/>
    </source>
</evidence>
<dbReference type="SMART" id="SM00382">
    <property type="entry name" value="AAA"/>
    <property type="match status" value="1"/>
</dbReference>
<feature type="domain" description="AAA+ ATPase" evidence="14">
    <location>
        <begin position="322"/>
        <end position="474"/>
    </location>
</feature>
<dbReference type="InterPro" id="IPR003593">
    <property type="entry name" value="AAA+_ATPase"/>
</dbReference>
<evidence type="ECO:0000313" key="17">
    <source>
        <dbReference type="Proteomes" id="UP000803884"/>
    </source>
</evidence>
<dbReference type="Proteomes" id="UP000803884">
    <property type="component" value="Unassembled WGS sequence"/>
</dbReference>
<accession>A0AB34KHN4</accession>
<dbReference type="RefSeq" id="XP_069226583.1">
    <property type="nucleotide sequence ID" value="XM_069376221.1"/>
</dbReference>
<dbReference type="SUPFAM" id="SSF52540">
    <property type="entry name" value="P-loop containing nucleoside triphosphate hydrolases"/>
    <property type="match status" value="1"/>
</dbReference>
<evidence type="ECO:0000256" key="9">
    <source>
        <dbReference type="ARBA" id="ARBA00023128"/>
    </source>
</evidence>
<feature type="domain" description="BCS1 N-terminal" evidence="15">
    <location>
        <begin position="73"/>
        <end position="289"/>
    </location>
</feature>
<dbReference type="GO" id="GO:0005524">
    <property type="term" value="F:ATP binding"/>
    <property type="evidence" value="ECO:0007669"/>
    <property type="project" value="UniProtKB-KW"/>
</dbReference>
<evidence type="ECO:0000256" key="2">
    <source>
        <dbReference type="ARBA" id="ARBA00007448"/>
    </source>
</evidence>
<evidence type="ECO:0000256" key="1">
    <source>
        <dbReference type="ARBA" id="ARBA00004434"/>
    </source>
</evidence>
<dbReference type="InterPro" id="IPR014851">
    <property type="entry name" value="BCS1_N"/>
</dbReference>
<comment type="caution">
    <text evidence="16">The sequence shown here is derived from an EMBL/GenBank/DDBJ whole genome shotgun (WGS) entry which is preliminary data.</text>
</comment>
<evidence type="ECO:0000256" key="10">
    <source>
        <dbReference type="ARBA" id="ARBA00023136"/>
    </source>
</evidence>
<evidence type="ECO:0000313" key="16">
    <source>
        <dbReference type="EMBL" id="KAL1583476.1"/>
    </source>
</evidence>
<dbReference type="GO" id="GO:0016887">
    <property type="term" value="F:ATP hydrolysis activity"/>
    <property type="evidence" value="ECO:0007669"/>
    <property type="project" value="InterPro"/>
</dbReference>
<evidence type="ECO:0000256" key="6">
    <source>
        <dbReference type="ARBA" id="ARBA00022801"/>
    </source>
</evidence>
<evidence type="ECO:0000256" key="5">
    <source>
        <dbReference type="ARBA" id="ARBA00022792"/>
    </source>
</evidence>
<sequence>MPAQVGTVGLQSSSSITRSLLSVATSLCERGSHLPGLHIVGPKRALKNGIAVISQASSNLNTITTILCGFGSLGIGFYLYVWKSVHVREAVKWLGSKFTASVSIASTHPLNKDILVYLEQTGLNRSATSLALVNPNAPQSIHELLPTFHHTAYSLHTKREKSKPESDSEDPEVLEYVPTCGSYVFWHNGNRMSVNRREEVNGYYRDDGKFVRTQNGPTDLSRGQTLTITCWSLGTGVKPIKDFLEHVRQASKPSKVNTTTIFRASCIRDSQKFNWDSGVTRPARKVDSIALEGWKKKSLLKECTRYFSKEDEEFHASRGIPYRRGLLFYGPPGTGKTSFTVALAGHFKVNVYMISMSDDALNDRGLGKLFDSLPRRCIVLLEDIDSSGIDREPQTIRIPSRPIPHKDPNAPVVNSSVKTVVVGCTLSGLLNVLDGPASVDGRLVVMTSNSPDALDAALLRPGRIDSKILFGYTNHEISSQLFKHIFVKSADEIRAHSEGLDANDDHESAPWPSADTIDLMADNFASSVPETRISPAEVQGYLMRHRDDPHAALQNALAWAQEIVDVKEKGKNVASFDNEIKRGGAVFGRASPAPPPPPPPPYGNTASYSAGVFGMAVPPNFGALNRSIQANDADSDAGGVNGETRRGGPVEMNGGAEEEINRKP</sequence>
<evidence type="ECO:0000256" key="11">
    <source>
        <dbReference type="ARBA" id="ARBA00048778"/>
    </source>
</evidence>
<dbReference type="GeneID" id="96009059"/>
<protein>
    <recommendedName>
        <fullName evidence="18">P-loop containing nucleoside triphosphate hydrolase protein</fullName>
    </recommendedName>
</protein>
<comment type="catalytic activity">
    <reaction evidence="11">
        <text>ATP + H2O = ADP + phosphate + H(+)</text>
        <dbReference type="Rhea" id="RHEA:13065"/>
        <dbReference type="ChEBI" id="CHEBI:15377"/>
        <dbReference type="ChEBI" id="CHEBI:15378"/>
        <dbReference type="ChEBI" id="CHEBI:30616"/>
        <dbReference type="ChEBI" id="CHEBI:43474"/>
        <dbReference type="ChEBI" id="CHEBI:456216"/>
    </reaction>
    <physiologicalReaction direction="left-to-right" evidence="11">
        <dbReference type="Rhea" id="RHEA:13066"/>
    </physiologicalReaction>
</comment>
<dbReference type="SMART" id="SM01024">
    <property type="entry name" value="BCS1_N"/>
    <property type="match status" value="1"/>
</dbReference>
<keyword evidence="8" id="KW-1133">Transmembrane helix</keyword>
<feature type="region of interest" description="Disordered" evidence="13">
    <location>
        <begin position="627"/>
        <end position="664"/>
    </location>
</feature>
<dbReference type="InterPro" id="IPR003959">
    <property type="entry name" value="ATPase_AAA_core"/>
</dbReference>